<dbReference type="PANTHER" id="PTHR36973">
    <property type="entry name" value="SLL1456 PROTEIN-RELATED"/>
    <property type="match status" value="1"/>
</dbReference>
<evidence type="ECO:0000259" key="2">
    <source>
        <dbReference type="Pfam" id="PF13946"/>
    </source>
</evidence>
<dbReference type="AlphaFoldDB" id="A0AA94VB41"/>
<dbReference type="InterPro" id="IPR053188">
    <property type="entry name" value="FkbM_Methyltransferase"/>
</dbReference>
<dbReference type="EMBL" id="SGOB01000004">
    <property type="protein sequence ID" value="TRA87359.1"/>
    <property type="molecule type" value="Genomic_DNA"/>
</dbReference>
<proteinExistence type="predicted"/>
<evidence type="ECO:0000259" key="1">
    <source>
        <dbReference type="Pfam" id="PF05050"/>
    </source>
</evidence>
<protein>
    <submittedName>
        <fullName evidence="3">FkbM family methyltransferase</fullName>
    </submittedName>
</protein>
<keyword evidence="3" id="KW-0489">Methyltransferase</keyword>
<keyword evidence="3" id="KW-0808">Transferase</keyword>
<dbReference type="RefSeq" id="WP_142851392.1">
    <property type="nucleotide sequence ID" value="NZ_SGOB01000004.1"/>
</dbReference>
<dbReference type="SUPFAM" id="SSF53335">
    <property type="entry name" value="S-adenosyl-L-methionine-dependent methyltransferases"/>
    <property type="match status" value="1"/>
</dbReference>
<dbReference type="Proteomes" id="UP000320858">
    <property type="component" value="Unassembled WGS sequence"/>
</dbReference>
<feature type="domain" description="Methyltransferase FkbM" evidence="1">
    <location>
        <begin position="99"/>
        <end position="250"/>
    </location>
</feature>
<evidence type="ECO:0000313" key="3">
    <source>
        <dbReference type="EMBL" id="TRA87359.1"/>
    </source>
</evidence>
<dbReference type="NCBIfam" id="TIGR01444">
    <property type="entry name" value="fkbM_fam"/>
    <property type="match status" value="1"/>
</dbReference>
<reference evidence="3 4" key="1">
    <citation type="journal article" date="2019" name="Appl. Microbiol. Biotechnol.">
        <title>Differential efficiency of wild type rhizogenic strains for rol gene transformation of plants.</title>
        <authorList>
            <person name="Desmet S."/>
            <person name="De Keyser E."/>
            <person name="Van Vaerenbergh J."/>
            <person name="Baeyen S."/>
            <person name="Van Huylenbroeck J."/>
            <person name="Geelen D."/>
            <person name="Dhooghe E."/>
        </authorList>
    </citation>
    <scope>NUCLEOTIDE SEQUENCE [LARGE SCALE GENOMIC DNA]</scope>
    <source>
        <strain evidence="3 4">B 4.1</strain>
    </source>
</reference>
<evidence type="ECO:0000313" key="4">
    <source>
        <dbReference type="Proteomes" id="UP000320858"/>
    </source>
</evidence>
<organism evidence="3 4">
    <name type="scientific">Rhizobium rhizogenes</name>
    <name type="common">Agrobacterium rhizogenes</name>
    <dbReference type="NCBI Taxonomy" id="359"/>
    <lineage>
        <taxon>Bacteria</taxon>
        <taxon>Pseudomonadati</taxon>
        <taxon>Pseudomonadota</taxon>
        <taxon>Alphaproteobacteria</taxon>
        <taxon>Hyphomicrobiales</taxon>
        <taxon>Rhizobiaceae</taxon>
        <taxon>Rhizobium/Agrobacterium group</taxon>
        <taxon>Rhizobium</taxon>
    </lineage>
</organism>
<comment type="caution">
    <text evidence="3">The sequence shown here is derived from an EMBL/GenBank/DDBJ whole genome shotgun (WGS) entry which is preliminary data.</text>
</comment>
<dbReference type="InterPro" id="IPR025282">
    <property type="entry name" value="DUF4214"/>
</dbReference>
<name>A0AA94VB41_RHIRH</name>
<dbReference type="InterPro" id="IPR029063">
    <property type="entry name" value="SAM-dependent_MTases_sf"/>
</dbReference>
<dbReference type="Gene3D" id="3.40.50.150">
    <property type="entry name" value="Vaccinia Virus protein VP39"/>
    <property type="match status" value="1"/>
</dbReference>
<dbReference type="Pfam" id="PF13946">
    <property type="entry name" value="DUF4214"/>
    <property type="match status" value="1"/>
</dbReference>
<dbReference type="PANTHER" id="PTHR36973:SF4">
    <property type="entry name" value="NODULATION PROTEIN"/>
    <property type="match status" value="1"/>
</dbReference>
<gene>
    <name evidence="3" type="ORF">EXN24_18505</name>
</gene>
<feature type="domain" description="DUF4214" evidence="2">
    <location>
        <begin position="4"/>
        <end position="56"/>
    </location>
</feature>
<dbReference type="GO" id="GO:0032259">
    <property type="term" value="P:methylation"/>
    <property type="evidence" value="ECO:0007669"/>
    <property type="project" value="UniProtKB-KW"/>
</dbReference>
<accession>A0AA94VB41</accession>
<dbReference type="Pfam" id="PF05050">
    <property type="entry name" value="Methyltransf_21"/>
    <property type="match status" value="1"/>
</dbReference>
<dbReference type="InterPro" id="IPR006342">
    <property type="entry name" value="FkbM_mtfrase"/>
</dbReference>
<sequence length="314" mass="35840">MSEWSNKEYVNWIYKTLLHRDADESGLDHFSNRLESGEDLKNIVESILAGDEYKAKMRAEEVDPLQISQRQRRRLTIVDVGARLLATEDHIYAPLTKGTLDWRAIGFEPQKHRIEERAAAEPDPRLVLIEAFIGDGKEALFHTVNDDGSSSLLDLNLKFNADFDDIGDMRVVSTDVVKTSTLDDALAGEPHIDFLKFDIQGFEGRALSGAKDVLQKTNVVHCEVFFGPMYHETAFFRDIDHILSEAGFEFIDFSHLNRYEYTSVPFKTAKRERLIWGDAVFFRKDVNNADDRIAQALIASMIYKKHGLAQTLLR</sequence>
<dbReference type="GO" id="GO:0008171">
    <property type="term" value="F:O-methyltransferase activity"/>
    <property type="evidence" value="ECO:0007669"/>
    <property type="project" value="TreeGrafter"/>
</dbReference>